<dbReference type="Proteomes" id="UP001214576">
    <property type="component" value="Unassembled WGS sequence"/>
</dbReference>
<evidence type="ECO:0000313" key="1">
    <source>
        <dbReference type="EMBL" id="KAI4529710.1"/>
    </source>
</evidence>
<name>A0AAD4TP02_OVIAM</name>
<gene>
    <name evidence="1" type="ORF">MG293_020388</name>
</gene>
<organism evidence="1 2">
    <name type="scientific">Ovis ammon polii</name>
    <dbReference type="NCBI Taxonomy" id="230172"/>
    <lineage>
        <taxon>Eukaryota</taxon>
        <taxon>Metazoa</taxon>
        <taxon>Chordata</taxon>
        <taxon>Craniata</taxon>
        <taxon>Vertebrata</taxon>
        <taxon>Euteleostomi</taxon>
        <taxon>Mammalia</taxon>
        <taxon>Eutheria</taxon>
        <taxon>Laurasiatheria</taxon>
        <taxon>Artiodactyla</taxon>
        <taxon>Ruminantia</taxon>
        <taxon>Pecora</taxon>
        <taxon>Bovidae</taxon>
        <taxon>Caprinae</taxon>
        <taxon>Ovis</taxon>
    </lineage>
</organism>
<evidence type="ECO:0000313" key="2">
    <source>
        <dbReference type="Proteomes" id="UP001214576"/>
    </source>
</evidence>
<keyword evidence="2" id="KW-1185">Reference proteome</keyword>
<proteinExistence type="predicted"/>
<sequence>MNFGRGKLSLTLVLRSSSLVTCSHSPLQSINRFMKIYLLSTLLFRLLGDIGCSGNLNLRKPPKCLGDSKVWCPGGVPFAVVKEQNCYTPGKTFSWFASVGGLPVSSVKNEKKQLFHQIDWLIVKTVDPMTSLHADTDVAYLALRVLSVGVIVSHVPYCENQLAFECAS</sequence>
<dbReference type="AlphaFoldDB" id="A0AAD4TP02"/>
<dbReference type="EMBL" id="JAKZEL010000027">
    <property type="protein sequence ID" value="KAI4529710.1"/>
    <property type="molecule type" value="Genomic_DNA"/>
</dbReference>
<comment type="caution">
    <text evidence="1">The sequence shown here is derived from an EMBL/GenBank/DDBJ whole genome shotgun (WGS) entry which is preliminary data.</text>
</comment>
<accession>A0AAD4TP02</accession>
<protein>
    <submittedName>
        <fullName evidence="1">Uncharacterized protein</fullName>
    </submittedName>
</protein>
<reference evidence="1" key="1">
    <citation type="submission" date="2022-03" db="EMBL/GenBank/DDBJ databases">
        <title>Genomic analyses of argali, domestic sheep and their hybrids provide insights into chromosomal evolution, heterosis and genetic basis of agronomic traits.</title>
        <authorList>
            <person name="Li M."/>
        </authorList>
    </citation>
    <scope>NUCLEOTIDE SEQUENCE</scope>
    <source>
        <strain evidence="1">CAU-MHL-2022a</strain>
        <tissue evidence="1">Skin</tissue>
    </source>
</reference>